<dbReference type="InterPro" id="IPR000515">
    <property type="entry name" value="MetI-like"/>
</dbReference>
<dbReference type="Gene3D" id="1.10.3720.10">
    <property type="entry name" value="MetI-like"/>
    <property type="match status" value="1"/>
</dbReference>
<gene>
    <name evidence="9" type="ORF">EHV15_33525</name>
</gene>
<reference evidence="9 10" key="1">
    <citation type="submission" date="2018-11" db="EMBL/GenBank/DDBJ databases">
        <title>Genome sequencing of Paenibacillus sp. KCOM 3021 (= ChDC PVNT-B20).</title>
        <authorList>
            <person name="Kook J.-K."/>
            <person name="Park S.-N."/>
            <person name="Lim Y.K."/>
        </authorList>
    </citation>
    <scope>NUCLEOTIDE SEQUENCE [LARGE SCALE GENOMIC DNA]</scope>
    <source>
        <strain evidence="9 10">KCOM 3021</strain>
    </source>
</reference>
<dbReference type="PANTHER" id="PTHR30193:SF37">
    <property type="entry name" value="INNER MEMBRANE ABC TRANSPORTER PERMEASE PROTEIN YCJO"/>
    <property type="match status" value="1"/>
</dbReference>
<comment type="similarity">
    <text evidence="7">Belongs to the binding-protein-dependent transport system permease family.</text>
</comment>
<evidence type="ECO:0000256" key="6">
    <source>
        <dbReference type="ARBA" id="ARBA00023136"/>
    </source>
</evidence>
<feature type="transmembrane region" description="Helical" evidence="7">
    <location>
        <begin position="21"/>
        <end position="49"/>
    </location>
</feature>
<accession>A0A3P3UCR2</accession>
<dbReference type="Proteomes" id="UP000267017">
    <property type="component" value="Unassembled WGS sequence"/>
</dbReference>
<feature type="transmembrane region" description="Helical" evidence="7">
    <location>
        <begin position="85"/>
        <end position="104"/>
    </location>
</feature>
<dbReference type="SUPFAM" id="SSF161098">
    <property type="entry name" value="MetI-like"/>
    <property type="match status" value="1"/>
</dbReference>
<dbReference type="Pfam" id="PF00528">
    <property type="entry name" value="BPD_transp_1"/>
    <property type="match status" value="1"/>
</dbReference>
<evidence type="ECO:0000259" key="8">
    <source>
        <dbReference type="PROSITE" id="PS50928"/>
    </source>
</evidence>
<evidence type="ECO:0000256" key="5">
    <source>
        <dbReference type="ARBA" id="ARBA00022989"/>
    </source>
</evidence>
<keyword evidence="6 7" id="KW-0472">Membrane</keyword>
<keyword evidence="3" id="KW-1003">Cell membrane</keyword>
<evidence type="ECO:0000256" key="3">
    <source>
        <dbReference type="ARBA" id="ARBA00022475"/>
    </source>
</evidence>
<evidence type="ECO:0000256" key="1">
    <source>
        <dbReference type="ARBA" id="ARBA00004651"/>
    </source>
</evidence>
<organism evidence="9 10">
    <name type="scientific">Paenibacillus oralis</name>
    <dbReference type="NCBI Taxonomy" id="2490856"/>
    <lineage>
        <taxon>Bacteria</taxon>
        <taxon>Bacillati</taxon>
        <taxon>Bacillota</taxon>
        <taxon>Bacilli</taxon>
        <taxon>Bacillales</taxon>
        <taxon>Paenibacillaceae</taxon>
        <taxon>Paenibacillus</taxon>
    </lineage>
</organism>
<keyword evidence="4 7" id="KW-0812">Transmembrane</keyword>
<keyword evidence="10" id="KW-1185">Reference proteome</keyword>
<dbReference type="CDD" id="cd06261">
    <property type="entry name" value="TM_PBP2"/>
    <property type="match status" value="1"/>
</dbReference>
<feature type="domain" description="ABC transmembrane type-1" evidence="8">
    <location>
        <begin position="79"/>
        <end position="288"/>
    </location>
</feature>
<proteinExistence type="inferred from homology"/>
<feature type="transmembrane region" description="Helical" evidence="7">
    <location>
        <begin position="270"/>
        <end position="291"/>
    </location>
</feature>
<comment type="caution">
    <text evidence="9">The sequence shown here is derived from an EMBL/GenBank/DDBJ whole genome shotgun (WGS) entry which is preliminary data.</text>
</comment>
<dbReference type="EMBL" id="RRCN01000001">
    <property type="protein sequence ID" value="RRJ67914.1"/>
    <property type="molecule type" value="Genomic_DNA"/>
</dbReference>
<comment type="subcellular location">
    <subcellularLocation>
        <location evidence="1 7">Cell membrane</location>
        <topology evidence="1 7">Multi-pass membrane protein</topology>
    </subcellularLocation>
</comment>
<keyword evidence="2 7" id="KW-0813">Transport</keyword>
<keyword evidence="5 7" id="KW-1133">Transmembrane helix</keyword>
<protein>
    <submittedName>
        <fullName evidence="9">Sugar ABC transporter permease</fullName>
    </submittedName>
</protein>
<evidence type="ECO:0000256" key="4">
    <source>
        <dbReference type="ARBA" id="ARBA00022692"/>
    </source>
</evidence>
<sequence length="299" mass="33922">MRTAFANNIGRRLARFRKSDGASAIWLLAPSLAGFCLFFILPFGVAFYYSMVDTPVGGSFVGLHNYAMLLDNASFRRALWNSLRFTALCVPLNMMLALALATWLHGGAYGRRWFRIAFVTPLVIPVASVVFVWQMFFDLNGVLNGWLQSWGWTPTDWMGSSSALGVTVVVYLWKNVGYNMLLFLAGLQNIPVDYYEAARIDGAGRWRQWRSITLVYLMPTSFFVLVMSIVNSFKVFRETYILAGAYPDPSMYTLQHFMNNMFQQLDYQKMTAAAFLLAAGISLLVLILFIAEDRFNRSL</sequence>
<dbReference type="OrthoDB" id="9788108at2"/>
<dbReference type="PROSITE" id="PS50928">
    <property type="entry name" value="ABC_TM1"/>
    <property type="match status" value="1"/>
</dbReference>
<dbReference type="AlphaFoldDB" id="A0A3P3UCR2"/>
<evidence type="ECO:0000313" key="10">
    <source>
        <dbReference type="Proteomes" id="UP000267017"/>
    </source>
</evidence>
<dbReference type="PANTHER" id="PTHR30193">
    <property type="entry name" value="ABC TRANSPORTER PERMEASE PROTEIN"/>
    <property type="match status" value="1"/>
</dbReference>
<dbReference type="GO" id="GO:0055085">
    <property type="term" value="P:transmembrane transport"/>
    <property type="evidence" value="ECO:0007669"/>
    <property type="project" value="InterPro"/>
</dbReference>
<evidence type="ECO:0000313" key="9">
    <source>
        <dbReference type="EMBL" id="RRJ67914.1"/>
    </source>
</evidence>
<dbReference type="InterPro" id="IPR051393">
    <property type="entry name" value="ABC_transporter_permease"/>
</dbReference>
<feature type="transmembrane region" description="Helical" evidence="7">
    <location>
        <begin position="214"/>
        <end position="233"/>
    </location>
</feature>
<evidence type="ECO:0000256" key="7">
    <source>
        <dbReference type="RuleBase" id="RU363032"/>
    </source>
</evidence>
<evidence type="ECO:0000256" key="2">
    <source>
        <dbReference type="ARBA" id="ARBA00022448"/>
    </source>
</evidence>
<feature type="transmembrane region" description="Helical" evidence="7">
    <location>
        <begin position="116"/>
        <end position="137"/>
    </location>
</feature>
<dbReference type="GO" id="GO:0005886">
    <property type="term" value="C:plasma membrane"/>
    <property type="evidence" value="ECO:0007669"/>
    <property type="project" value="UniProtKB-SubCell"/>
</dbReference>
<dbReference type="InterPro" id="IPR035906">
    <property type="entry name" value="MetI-like_sf"/>
</dbReference>
<name>A0A3P3UCR2_9BACL</name>